<dbReference type="AlphaFoldDB" id="A0A0D0D6U0"/>
<dbReference type="EMBL" id="KN830606">
    <property type="protein sequence ID" value="KIK72640.1"/>
    <property type="molecule type" value="Genomic_DNA"/>
</dbReference>
<sequence>MSPVFSRTLTFKTKDLGANAALMLTFDKPITGLYKDSFPVCWKVTRFGKTGSYSMHATFHSQLAFVKPQIGDGIIVDASTYQLLNVGEKTTLTQDENEVYHFSVSLPFCPPVLQTTCE</sequence>
<evidence type="ECO:0000313" key="1">
    <source>
        <dbReference type="EMBL" id="KIK72640.1"/>
    </source>
</evidence>
<name>A0A0D0D6U0_9AGAM</name>
<dbReference type="HOGENOM" id="CLU_2073922_0_0_1"/>
<evidence type="ECO:0000313" key="2">
    <source>
        <dbReference type="Proteomes" id="UP000054538"/>
    </source>
</evidence>
<keyword evidence="2" id="KW-1185">Reference proteome</keyword>
<organism evidence="1 2">
    <name type="scientific">Paxillus rubicundulus Ve08.2h10</name>
    <dbReference type="NCBI Taxonomy" id="930991"/>
    <lineage>
        <taxon>Eukaryota</taxon>
        <taxon>Fungi</taxon>
        <taxon>Dikarya</taxon>
        <taxon>Basidiomycota</taxon>
        <taxon>Agaricomycotina</taxon>
        <taxon>Agaricomycetes</taxon>
        <taxon>Agaricomycetidae</taxon>
        <taxon>Boletales</taxon>
        <taxon>Paxilineae</taxon>
        <taxon>Paxillaceae</taxon>
        <taxon>Paxillus</taxon>
    </lineage>
</organism>
<reference evidence="2" key="2">
    <citation type="submission" date="2015-01" db="EMBL/GenBank/DDBJ databases">
        <title>Evolutionary Origins and Diversification of the Mycorrhizal Mutualists.</title>
        <authorList>
            <consortium name="DOE Joint Genome Institute"/>
            <consortium name="Mycorrhizal Genomics Consortium"/>
            <person name="Kohler A."/>
            <person name="Kuo A."/>
            <person name="Nagy L.G."/>
            <person name="Floudas D."/>
            <person name="Copeland A."/>
            <person name="Barry K.W."/>
            <person name="Cichocki N."/>
            <person name="Veneault-Fourrey C."/>
            <person name="LaButti K."/>
            <person name="Lindquist E.A."/>
            <person name="Lipzen A."/>
            <person name="Lundell T."/>
            <person name="Morin E."/>
            <person name="Murat C."/>
            <person name="Riley R."/>
            <person name="Ohm R."/>
            <person name="Sun H."/>
            <person name="Tunlid A."/>
            <person name="Henrissat B."/>
            <person name="Grigoriev I.V."/>
            <person name="Hibbett D.S."/>
            <person name="Martin F."/>
        </authorList>
    </citation>
    <scope>NUCLEOTIDE SEQUENCE [LARGE SCALE GENOMIC DNA]</scope>
    <source>
        <strain evidence="2">Ve08.2h10</strain>
    </source>
</reference>
<protein>
    <submittedName>
        <fullName evidence="1">Uncharacterized protein</fullName>
    </submittedName>
</protein>
<dbReference type="InParanoid" id="A0A0D0D6U0"/>
<accession>A0A0D0D6U0</accession>
<gene>
    <name evidence="1" type="ORF">PAXRUDRAFT_636263</name>
</gene>
<dbReference type="OrthoDB" id="3165318at2759"/>
<feature type="non-terminal residue" evidence="1">
    <location>
        <position position="118"/>
    </location>
</feature>
<proteinExistence type="predicted"/>
<reference evidence="1 2" key="1">
    <citation type="submission" date="2014-04" db="EMBL/GenBank/DDBJ databases">
        <authorList>
            <consortium name="DOE Joint Genome Institute"/>
            <person name="Kuo A."/>
            <person name="Kohler A."/>
            <person name="Jargeat P."/>
            <person name="Nagy L.G."/>
            <person name="Floudas D."/>
            <person name="Copeland A."/>
            <person name="Barry K.W."/>
            <person name="Cichocki N."/>
            <person name="Veneault-Fourrey C."/>
            <person name="LaButti K."/>
            <person name="Lindquist E.A."/>
            <person name="Lipzen A."/>
            <person name="Lundell T."/>
            <person name="Morin E."/>
            <person name="Murat C."/>
            <person name="Sun H."/>
            <person name="Tunlid A."/>
            <person name="Henrissat B."/>
            <person name="Grigoriev I.V."/>
            <person name="Hibbett D.S."/>
            <person name="Martin F."/>
            <person name="Nordberg H.P."/>
            <person name="Cantor M.N."/>
            <person name="Hua S.X."/>
        </authorList>
    </citation>
    <scope>NUCLEOTIDE SEQUENCE [LARGE SCALE GENOMIC DNA]</scope>
    <source>
        <strain evidence="1 2">Ve08.2h10</strain>
    </source>
</reference>
<dbReference type="Proteomes" id="UP000054538">
    <property type="component" value="Unassembled WGS sequence"/>
</dbReference>